<feature type="domain" description="LamG-like jellyroll fold" evidence="5">
    <location>
        <begin position="618"/>
        <end position="761"/>
    </location>
</feature>
<evidence type="ECO:0000259" key="5">
    <source>
        <dbReference type="SMART" id="SM00560"/>
    </source>
</evidence>
<evidence type="ECO:0000313" key="6">
    <source>
        <dbReference type="EMBL" id="PXX24707.1"/>
    </source>
</evidence>
<dbReference type="Pfam" id="PF05426">
    <property type="entry name" value="Alginate_lyase"/>
    <property type="match status" value="1"/>
</dbReference>
<proteinExistence type="predicted"/>
<dbReference type="CDD" id="cd00063">
    <property type="entry name" value="FN3"/>
    <property type="match status" value="1"/>
</dbReference>
<dbReference type="PROSITE" id="PS51318">
    <property type="entry name" value="TAT"/>
    <property type="match status" value="1"/>
</dbReference>
<dbReference type="InterPro" id="IPR013320">
    <property type="entry name" value="ConA-like_dom_sf"/>
</dbReference>
<dbReference type="GO" id="GO:0042597">
    <property type="term" value="C:periplasmic space"/>
    <property type="evidence" value="ECO:0007669"/>
    <property type="project" value="InterPro"/>
</dbReference>
<feature type="compositionally biased region" description="Polar residues" evidence="4">
    <location>
        <begin position="54"/>
        <end position="68"/>
    </location>
</feature>
<evidence type="ECO:0000256" key="1">
    <source>
        <dbReference type="ARBA" id="ARBA00022729"/>
    </source>
</evidence>
<dbReference type="SUPFAM" id="SSF49265">
    <property type="entry name" value="Fibronectin type III"/>
    <property type="match status" value="1"/>
</dbReference>
<dbReference type="InterPro" id="IPR036116">
    <property type="entry name" value="FN3_sf"/>
</dbReference>
<dbReference type="InterPro" id="IPR006311">
    <property type="entry name" value="TAT_signal"/>
</dbReference>
<reference evidence="6 7" key="1">
    <citation type="submission" date="2018-05" db="EMBL/GenBank/DDBJ databases">
        <title>Comparative genomics of bacterial root endophytes of switchgrass collected from native prairies over two seasons.</title>
        <authorList>
            <person name="Tang Y."/>
        </authorList>
    </citation>
    <scope>NUCLEOTIDE SEQUENCE [LARGE SCALE GENOMIC DNA]</scope>
    <source>
        <strain evidence="6 7">NFIX32</strain>
    </source>
</reference>
<keyword evidence="2" id="KW-1015">Disulfide bond</keyword>
<dbReference type="InterPro" id="IPR008397">
    <property type="entry name" value="Alginate_lyase_dom"/>
</dbReference>
<dbReference type="SUPFAM" id="SSF48230">
    <property type="entry name" value="Chondroitin AC/alginate lyase"/>
    <property type="match status" value="1"/>
</dbReference>
<dbReference type="AlphaFoldDB" id="A0A318IBA7"/>
<evidence type="ECO:0000256" key="2">
    <source>
        <dbReference type="ARBA" id="ARBA00023157"/>
    </source>
</evidence>
<dbReference type="Pfam" id="PF13385">
    <property type="entry name" value="Laminin_G_3"/>
    <property type="match status" value="1"/>
</dbReference>
<keyword evidence="3 6" id="KW-0456">Lyase</keyword>
<dbReference type="SUPFAM" id="SSF49899">
    <property type="entry name" value="Concanavalin A-like lectins/glucanases"/>
    <property type="match status" value="1"/>
</dbReference>
<accession>A0A318IBA7</accession>
<dbReference type="Gene3D" id="2.60.40.10">
    <property type="entry name" value="Immunoglobulins"/>
    <property type="match status" value="1"/>
</dbReference>
<dbReference type="InterPro" id="IPR008929">
    <property type="entry name" value="Chondroitin_lyas"/>
</dbReference>
<dbReference type="InterPro" id="IPR013783">
    <property type="entry name" value="Ig-like_fold"/>
</dbReference>
<dbReference type="SMART" id="SM00560">
    <property type="entry name" value="LamGL"/>
    <property type="match status" value="1"/>
</dbReference>
<keyword evidence="1" id="KW-0732">Signal</keyword>
<dbReference type="InterPro" id="IPR003961">
    <property type="entry name" value="FN3_dom"/>
</dbReference>
<organism evidence="6 7">
    <name type="scientific">Burkholderia pyrrocinia</name>
    <name type="common">Pseudomonas pyrrocinia</name>
    <dbReference type="NCBI Taxonomy" id="60550"/>
    <lineage>
        <taxon>Bacteria</taxon>
        <taxon>Pseudomonadati</taxon>
        <taxon>Pseudomonadota</taxon>
        <taxon>Betaproteobacteria</taxon>
        <taxon>Burkholderiales</taxon>
        <taxon>Burkholderiaceae</taxon>
        <taxon>Burkholderia</taxon>
        <taxon>Burkholderia cepacia complex</taxon>
    </lineage>
</organism>
<dbReference type="InterPro" id="IPR006558">
    <property type="entry name" value="LamG-like"/>
</dbReference>
<feature type="region of interest" description="Disordered" evidence="4">
    <location>
        <begin position="54"/>
        <end position="76"/>
    </location>
</feature>
<dbReference type="Gene3D" id="2.60.120.200">
    <property type="match status" value="1"/>
</dbReference>
<evidence type="ECO:0000313" key="7">
    <source>
        <dbReference type="Proteomes" id="UP000247755"/>
    </source>
</evidence>
<dbReference type="Proteomes" id="UP000247755">
    <property type="component" value="Unassembled WGS sequence"/>
</dbReference>
<sequence length="769" mass="81316">MNSNQVKGAALSDNACEADDIRSTSRRHFMVGLGASLLAGCGGDGDSAVNVAQATTRSGGQPSATTPTLLDAPSPEKTPVALRESTVQIQGFTHPGLLHTEADFARMRAKVGAKASPWIDSWNVLVANGHTRLTNEPNPQVGIYRGNDPTHGQNYGALYNDIAAAYGDALRWKVSDDKRYADKAVEYLDQWAATLTTLGGSDVALAAGIYGYEFANAAEIMRSYSGWNPAGLAAFQAMMRNVFYPVSHAFLTRVDTAMDTHYWANWGLANIACVLAIGVLCDDAELVNEAVTHFKTGGSNGCIRQAVYYMHPGNLGQWQEAGRDQGHSVLGIALTGAICEMAWNQGIDLYGHDNNRFLAGAEYVAKANLTQADGTFYPVPFVTYENSAGVIQTQFSTGGQGGALGRPCWALVANHYINRKGLAAPYTKRAADSVAPEGGGGNYGPNSGGFDQLGYGTLTCTLDPGTPAATPTGLTGYASAGKVVLSWWGASNATSYDVKRATIAGGPYSTIRSGITDLLTYTDMPAGAGTYFYVVTAQTIAGESALSNEVKVITAQQLLAHLAFDEGGGITAADSSGNGRNGTLNGATWAAGRSGNAVSLNGSGAYVALPDDLLTEVSDFTIAAWVFWNGSQTWARLFDFGTGFHRYMMFTPRGQMRNGWAGARFAMTANGPGDGPPEQIIDAPTELPSKRWVHVAVTLSGSTGTMYVDGTPVSTNTAMFQAPFRLGSTTQNWLGKSQYHDATFNGLIDDFRIYRGALSAAQIASLMAI</sequence>
<gene>
    <name evidence="6" type="ORF">NA66_103046</name>
</gene>
<evidence type="ECO:0000256" key="3">
    <source>
        <dbReference type="ARBA" id="ARBA00023239"/>
    </source>
</evidence>
<evidence type="ECO:0000256" key="4">
    <source>
        <dbReference type="SAM" id="MobiDB-lite"/>
    </source>
</evidence>
<protein>
    <submittedName>
        <fullName evidence="6">Alginate lyase</fullName>
    </submittedName>
</protein>
<comment type="caution">
    <text evidence="6">The sequence shown here is derived from an EMBL/GenBank/DDBJ whole genome shotgun (WGS) entry which is preliminary data.</text>
</comment>
<dbReference type="EMBL" id="QJJY01000030">
    <property type="protein sequence ID" value="PXX24707.1"/>
    <property type="molecule type" value="Genomic_DNA"/>
</dbReference>
<name>A0A318IBA7_BURPY</name>
<dbReference type="Gene3D" id="1.50.10.100">
    <property type="entry name" value="Chondroitin AC/alginate lyase"/>
    <property type="match status" value="1"/>
</dbReference>
<dbReference type="GO" id="GO:0016829">
    <property type="term" value="F:lyase activity"/>
    <property type="evidence" value="ECO:0007669"/>
    <property type="project" value="UniProtKB-KW"/>
</dbReference>